<keyword evidence="7 9" id="KW-0472">Membrane</keyword>
<evidence type="ECO:0000259" key="12">
    <source>
        <dbReference type="PROSITE" id="PS51371"/>
    </source>
</evidence>
<evidence type="ECO:0000313" key="14">
    <source>
        <dbReference type="EMBL" id="MBJ7602759.1"/>
    </source>
</evidence>
<feature type="domain" description="CBS" evidence="12">
    <location>
        <begin position="273"/>
        <end position="330"/>
    </location>
</feature>
<dbReference type="SUPFAM" id="SSF56176">
    <property type="entry name" value="FAD-binding/transporter-associated domain-like"/>
    <property type="match status" value="1"/>
</dbReference>
<evidence type="ECO:0000256" key="4">
    <source>
        <dbReference type="ARBA" id="ARBA00022737"/>
    </source>
</evidence>
<dbReference type="SMART" id="SM01091">
    <property type="entry name" value="CorC_HlyC"/>
    <property type="match status" value="1"/>
</dbReference>
<dbReference type="InterPro" id="IPR002550">
    <property type="entry name" value="CNNM"/>
</dbReference>
<feature type="region of interest" description="Disordered" evidence="10">
    <location>
        <begin position="429"/>
        <end position="456"/>
    </location>
</feature>
<dbReference type="Gene3D" id="3.10.580.10">
    <property type="entry name" value="CBS-domain"/>
    <property type="match status" value="1"/>
</dbReference>
<dbReference type="SUPFAM" id="SSF54631">
    <property type="entry name" value="CBS-domain pair"/>
    <property type="match status" value="1"/>
</dbReference>
<organism evidence="14 15">
    <name type="scientific">Candidatus Dormiibacter inghamiae</name>
    <dbReference type="NCBI Taxonomy" id="3127013"/>
    <lineage>
        <taxon>Bacteria</taxon>
        <taxon>Bacillati</taxon>
        <taxon>Candidatus Dormiibacterota</taxon>
        <taxon>Candidatus Dormibacteria</taxon>
        <taxon>Candidatus Dormibacterales</taxon>
        <taxon>Candidatus Dormibacteraceae</taxon>
        <taxon>Candidatus Dormiibacter</taxon>
    </lineage>
</organism>
<dbReference type="GO" id="GO:0050660">
    <property type="term" value="F:flavin adenine dinucleotide binding"/>
    <property type="evidence" value="ECO:0007669"/>
    <property type="project" value="InterPro"/>
</dbReference>
<evidence type="ECO:0000256" key="10">
    <source>
        <dbReference type="SAM" id="MobiDB-lite"/>
    </source>
</evidence>
<dbReference type="Proteomes" id="UP000620075">
    <property type="component" value="Unassembled WGS sequence"/>
</dbReference>
<dbReference type="PANTHER" id="PTHR22777:SF17">
    <property type="entry name" value="UPF0053 PROTEIN SLL0260"/>
    <property type="match status" value="1"/>
</dbReference>
<dbReference type="RefSeq" id="WP_338177641.1">
    <property type="nucleotide sequence ID" value="NZ_JAEKNQ010000023.1"/>
</dbReference>
<dbReference type="InterPro" id="IPR000644">
    <property type="entry name" value="CBS_dom"/>
</dbReference>
<comment type="caution">
    <text evidence="14">The sequence shown here is derived from an EMBL/GenBank/DDBJ whole genome shotgun (WGS) entry which is preliminary data.</text>
</comment>
<dbReference type="CDD" id="cd04590">
    <property type="entry name" value="CBS_pair_CorC_HlyC_assoc"/>
    <property type="match status" value="1"/>
</dbReference>
<dbReference type="InterPro" id="IPR046342">
    <property type="entry name" value="CBS_dom_sf"/>
</dbReference>
<sequence length="456" mass="50346">MSPTSFAELSLLIVCVLLAALASATETALTSVGRLRVRHLVEEGSHSARSLQRLHEQPNRFLSTVLIVNTVALIMASSATTLLGLTYLPHSWGVAGDLAVSLVLSLFLLIFAEVTPKTLAIRNAERLALFAAAPVEALARFLRPFLWFITIVSRAVTGGRAAHAAYLTEQELRTLLRVSEEQGVIEEKEEEMINSIIEIGDMSVREVMIPRTDVSAIPKTAEMPEILKVFQEKGHTRLPVYDEDLDHIVGLLHVKDLLLYLAKGGQPGGLEGIMRPIRKVPGAKKVDELLYQMQVEKVHMMVVLDEYGGTDGIVTLEDVLEEIVGEIRDEFDPLEEEQIVITGLCEALVDARYSMADLNERLELGVEESRDYDSVGGYVYATVGDVPEPGMTFEAVPGIQWRVEQIKGDRIERLRLHADHPWPDEVLVEAGFNPPPRTGAGEDLSPAPDLPSQRRV</sequence>
<dbReference type="InterPro" id="IPR044751">
    <property type="entry name" value="Ion_transp-like_CBS"/>
</dbReference>
<dbReference type="InterPro" id="IPR036318">
    <property type="entry name" value="FAD-bd_PCMH-like_sf"/>
</dbReference>
<keyword evidence="3 9" id="KW-0812">Transmembrane</keyword>
<dbReference type="Pfam" id="PF01595">
    <property type="entry name" value="CNNM"/>
    <property type="match status" value="1"/>
</dbReference>
<dbReference type="PANTHER" id="PTHR22777">
    <property type="entry name" value="HEMOLYSIN-RELATED"/>
    <property type="match status" value="1"/>
</dbReference>
<reference evidence="14 15" key="1">
    <citation type="submission" date="2020-10" db="EMBL/GenBank/DDBJ databases">
        <title>Ca. Dormibacterota MAGs.</title>
        <authorList>
            <person name="Montgomery K."/>
        </authorList>
    </citation>
    <scope>NUCLEOTIDE SEQUENCE [LARGE SCALE GENOMIC DNA]</scope>
    <source>
        <strain evidence="14">SC8811_S16_3</strain>
    </source>
</reference>
<evidence type="ECO:0000256" key="7">
    <source>
        <dbReference type="ARBA" id="ARBA00023136"/>
    </source>
</evidence>
<evidence type="ECO:0000256" key="2">
    <source>
        <dbReference type="ARBA" id="ARBA00006337"/>
    </source>
</evidence>
<gene>
    <name evidence="14" type="ORF">JF888_06150</name>
</gene>
<accession>A0A934KC63</accession>
<keyword evidence="5 9" id="KW-1133">Transmembrane helix</keyword>
<evidence type="ECO:0000256" key="3">
    <source>
        <dbReference type="ARBA" id="ARBA00022692"/>
    </source>
</evidence>
<dbReference type="PROSITE" id="PS51846">
    <property type="entry name" value="CNNM"/>
    <property type="match status" value="1"/>
</dbReference>
<comment type="subcellular location">
    <subcellularLocation>
        <location evidence="1">Membrane</location>
        <topology evidence="1">Multi-pass membrane protein</topology>
    </subcellularLocation>
</comment>
<comment type="similarity">
    <text evidence="2">Belongs to the UPF0053 family.</text>
</comment>
<dbReference type="FunFam" id="3.10.580.10:FF:000002">
    <property type="entry name" value="Magnesium/cobalt efflux protein CorC"/>
    <property type="match status" value="1"/>
</dbReference>
<evidence type="ECO:0000256" key="8">
    <source>
        <dbReference type="PROSITE-ProRule" id="PRU00703"/>
    </source>
</evidence>
<evidence type="ECO:0000259" key="13">
    <source>
        <dbReference type="PROSITE" id="PS51846"/>
    </source>
</evidence>
<evidence type="ECO:0000256" key="9">
    <source>
        <dbReference type="PROSITE-ProRule" id="PRU01193"/>
    </source>
</evidence>
<evidence type="ECO:0000256" key="5">
    <source>
        <dbReference type="ARBA" id="ARBA00022989"/>
    </source>
</evidence>
<feature type="domain" description="CNNM transmembrane" evidence="13">
    <location>
        <begin position="1"/>
        <end position="189"/>
    </location>
</feature>
<dbReference type="Pfam" id="PF00571">
    <property type="entry name" value="CBS"/>
    <property type="match status" value="2"/>
</dbReference>
<protein>
    <submittedName>
        <fullName evidence="14">HlyC/CorC family transporter</fullName>
    </submittedName>
</protein>
<dbReference type="InterPro" id="IPR016169">
    <property type="entry name" value="FAD-bd_PCMH_sub2"/>
</dbReference>
<name>A0A934KC63_9BACT</name>
<dbReference type="SMART" id="SM00116">
    <property type="entry name" value="CBS"/>
    <property type="match status" value="1"/>
</dbReference>
<evidence type="ECO:0000256" key="11">
    <source>
        <dbReference type="SAM" id="Phobius"/>
    </source>
</evidence>
<dbReference type="PROSITE" id="PS51371">
    <property type="entry name" value="CBS"/>
    <property type="match status" value="2"/>
</dbReference>
<feature type="transmembrane region" description="Helical" evidence="11">
    <location>
        <begin position="92"/>
        <end position="112"/>
    </location>
</feature>
<keyword evidence="4" id="KW-0677">Repeat</keyword>
<evidence type="ECO:0000256" key="1">
    <source>
        <dbReference type="ARBA" id="ARBA00004141"/>
    </source>
</evidence>
<feature type="domain" description="CBS" evidence="12">
    <location>
        <begin position="208"/>
        <end position="268"/>
    </location>
</feature>
<proteinExistence type="inferred from homology"/>
<dbReference type="AlphaFoldDB" id="A0A934KC63"/>
<dbReference type="InterPro" id="IPR005170">
    <property type="entry name" value="Transptr-assoc_dom"/>
</dbReference>
<evidence type="ECO:0000256" key="6">
    <source>
        <dbReference type="ARBA" id="ARBA00023122"/>
    </source>
</evidence>
<feature type="transmembrane region" description="Helical" evidence="11">
    <location>
        <begin position="61"/>
        <end position="85"/>
    </location>
</feature>
<dbReference type="GO" id="GO:0005886">
    <property type="term" value="C:plasma membrane"/>
    <property type="evidence" value="ECO:0007669"/>
    <property type="project" value="TreeGrafter"/>
</dbReference>
<dbReference type="Pfam" id="PF03471">
    <property type="entry name" value="CorC_HlyC"/>
    <property type="match status" value="1"/>
</dbReference>
<dbReference type="EMBL" id="JAEKNQ010000023">
    <property type="protein sequence ID" value="MBJ7602759.1"/>
    <property type="molecule type" value="Genomic_DNA"/>
</dbReference>
<evidence type="ECO:0000313" key="15">
    <source>
        <dbReference type="Proteomes" id="UP000620075"/>
    </source>
</evidence>
<keyword evidence="6 8" id="KW-0129">CBS domain</keyword>
<dbReference type="Gene3D" id="3.30.465.10">
    <property type="match status" value="1"/>
</dbReference>